<dbReference type="InterPro" id="IPR000917">
    <property type="entry name" value="Sulfatase_N"/>
</dbReference>
<evidence type="ECO:0000256" key="6">
    <source>
        <dbReference type="ARBA" id="ARBA00023180"/>
    </source>
</evidence>
<gene>
    <name evidence="8" type="ORF">ACJMK2_039122</name>
</gene>
<evidence type="ECO:0000313" key="9">
    <source>
        <dbReference type="Proteomes" id="UP001634394"/>
    </source>
</evidence>
<evidence type="ECO:0000259" key="7">
    <source>
        <dbReference type="Pfam" id="PF00884"/>
    </source>
</evidence>
<reference evidence="8 9" key="1">
    <citation type="submission" date="2024-11" db="EMBL/GenBank/DDBJ databases">
        <title>Chromosome-level genome assembly of the freshwater bivalve Anodonta woodiana.</title>
        <authorList>
            <person name="Chen X."/>
        </authorList>
    </citation>
    <scope>NUCLEOTIDE SEQUENCE [LARGE SCALE GENOMIC DNA]</scope>
    <source>
        <strain evidence="8">MN2024</strain>
        <tissue evidence="8">Gills</tissue>
    </source>
</reference>
<dbReference type="Gene3D" id="3.30.1120.10">
    <property type="match status" value="1"/>
</dbReference>
<dbReference type="Pfam" id="PF00884">
    <property type="entry name" value="Sulfatase"/>
    <property type="match status" value="1"/>
</dbReference>
<dbReference type="Proteomes" id="UP001634394">
    <property type="component" value="Unassembled WGS sequence"/>
</dbReference>
<name>A0ABD3WE96_SINWO</name>
<comment type="cofactor">
    <cofactor evidence="1">
        <name>Ca(2+)</name>
        <dbReference type="ChEBI" id="CHEBI:29108"/>
    </cofactor>
</comment>
<protein>
    <recommendedName>
        <fullName evidence="7">Sulfatase N-terminal domain-containing protein</fullName>
    </recommendedName>
</protein>
<proteinExistence type="inferred from homology"/>
<evidence type="ECO:0000256" key="5">
    <source>
        <dbReference type="ARBA" id="ARBA00022837"/>
    </source>
</evidence>
<organism evidence="8 9">
    <name type="scientific">Sinanodonta woodiana</name>
    <name type="common">Chinese pond mussel</name>
    <name type="synonym">Anodonta woodiana</name>
    <dbReference type="NCBI Taxonomy" id="1069815"/>
    <lineage>
        <taxon>Eukaryota</taxon>
        <taxon>Metazoa</taxon>
        <taxon>Spiralia</taxon>
        <taxon>Lophotrochozoa</taxon>
        <taxon>Mollusca</taxon>
        <taxon>Bivalvia</taxon>
        <taxon>Autobranchia</taxon>
        <taxon>Heteroconchia</taxon>
        <taxon>Palaeoheterodonta</taxon>
        <taxon>Unionida</taxon>
        <taxon>Unionoidea</taxon>
        <taxon>Unionidae</taxon>
        <taxon>Unioninae</taxon>
        <taxon>Sinanodonta</taxon>
    </lineage>
</organism>
<dbReference type="CDD" id="cd16029">
    <property type="entry name" value="4-S"/>
    <property type="match status" value="1"/>
</dbReference>
<comment type="similarity">
    <text evidence="2">Belongs to the sulfatase family.</text>
</comment>
<dbReference type="GO" id="GO:0046872">
    <property type="term" value="F:metal ion binding"/>
    <property type="evidence" value="ECO:0007669"/>
    <property type="project" value="UniProtKB-KW"/>
</dbReference>
<dbReference type="InterPro" id="IPR017850">
    <property type="entry name" value="Alkaline_phosphatase_core_sf"/>
</dbReference>
<evidence type="ECO:0000256" key="2">
    <source>
        <dbReference type="ARBA" id="ARBA00008779"/>
    </source>
</evidence>
<keyword evidence="5" id="KW-0106">Calcium</keyword>
<feature type="domain" description="Sulfatase N-terminal" evidence="7">
    <location>
        <begin position="25"/>
        <end position="338"/>
    </location>
</feature>
<dbReference type="SUPFAM" id="SSF53649">
    <property type="entry name" value="Alkaline phosphatase-like"/>
    <property type="match status" value="1"/>
</dbReference>
<dbReference type="Gene3D" id="3.40.720.10">
    <property type="entry name" value="Alkaline Phosphatase, subunit A"/>
    <property type="match status" value="1"/>
</dbReference>
<evidence type="ECO:0000256" key="4">
    <source>
        <dbReference type="ARBA" id="ARBA00022801"/>
    </source>
</evidence>
<evidence type="ECO:0000256" key="1">
    <source>
        <dbReference type="ARBA" id="ARBA00001913"/>
    </source>
</evidence>
<dbReference type="InterPro" id="IPR047115">
    <property type="entry name" value="ARSB"/>
</dbReference>
<keyword evidence="4" id="KW-0378">Hydrolase</keyword>
<comment type="caution">
    <text evidence="8">The sequence shown here is derived from an EMBL/GenBank/DDBJ whole genome shotgun (WGS) entry which is preliminary data.</text>
</comment>
<keyword evidence="6" id="KW-0325">Glycoprotein</keyword>
<dbReference type="InterPro" id="IPR024607">
    <property type="entry name" value="Sulfatase_CS"/>
</dbReference>
<dbReference type="AlphaFoldDB" id="A0ABD3WE96"/>
<dbReference type="EMBL" id="JBJQND010000007">
    <property type="protein sequence ID" value="KAL3871103.1"/>
    <property type="molecule type" value="Genomic_DNA"/>
</dbReference>
<dbReference type="FunFam" id="3.40.720.10:FF:000007">
    <property type="entry name" value="Arylsulfatase family, member J"/>
    <property type="match status" value="1"/>
</dbReference>
<sequence length="501" mass="56074">MLTITILVTVIAQNVQTSATRASRPHILFVLADDFGYHDIGYHGSEIQTPVLDRLALSGIRLENYYVQPICTPSRSQLMSGRYQIHTGLQHSIIWPTQPNGLPLNSPTLADKLREAGYSTHMVGKWHLGMYKKDYLPTSRGFDTYFGYLQGSEDYYTHSICDGDLCGTDLRNNMDPVSYENGHYSTHLFTQKAIDIVNNYDVAKPLFIYLAYQAVHGPLQVPDRYMDKYHHIKDKDRRIYAGMVTAMDEGIGNLTEALKAKGLWNNTLLVFSTDNGGQILDGGNNWPLRGWKGSLWEGGVHGVGFVCGSLLDEKMHGTITQSLIHISDWFPTLVSLAGGSLNGTQPLDGVNQWETIKSGYTSPRKELLHNIDPLSPKSGKPAFNGTFDTSVRAALRIGDWKVITGYPGNGSWIPPPNIDTTLNHHEVKYSTHEDTSKNVWLFNIAKDPYEHVDLSKAYPSKVKEMLDRLAYYQSTAVPCQYPPEDPRANPALHGGFWGPWE</sequence>
<keyword evidence="9" id="KW-1185">Reference proteome</keyword>
<dbReference type="PROSITE" id="PS00149">
    <property type="entry name" value="SULFATASE_2"/>
    <property type="match status" value="1"/>
</dbReference>
<evidence type="ECO:0000313" key="8">
    <source>
        <dbReference type="EMBL" id="KAL3871103.1"/>
    </source>
</evidence>
<keyword evidence="3" id="KW-0479">Metal-binding</keyword>
<accession>A0ABD3WE96</accession>
<dbReference type="PANTHER" id="PTHR10342">
    <property type="entry name" value="ARYLSULFATASE"/>
    <property type="match status" value="1"/>
</dbReference>
<evidence type="ECO:0000256" key="3">
    <source>
        <dbReference type="ARBA" id="ARBA00022723"/>
    </source>
</evidence>
<dbReference type="GO" id="GO:0008484">
    <property type="term" value="F:sulfuric ester hydrolase activity"/>
    <property type="evidence" value="ECO:0007669"/>
    <property type="project" value="UniProtKB-ARBA"/>
</dbReference>
<dbReference type="PANTHER" id="PTHR10342:SF274">
    <property type="entry name" value="ARYLSULFATASE B"/>
    <property type="match status" value="1"/>
</dbReference>